<keyword evidence="4 5" id="KW-0472">Membrane</keyword>
<evidence type="ECO:0000313" key="7">
    <source>
        <dbReference type="Proteomes" id="UP000038040"/>
    </source>
</evidence>
<dbReference type="Proteomes" id="UP000274756">
    <property type="component" value="Unassembled WGS sequence"/>
</dbReference>
<keyword evidence="3 5" id="KW-1133">Transmembrane helix</keyword>
<keyword evidence="2 5" id="KW-0812">Transmembrane</keyword>
<dbReference type="InterPro" id="IPR011701">
    <property type="entry name" value="MFS"/>
</dbReference>
<evidence type="ECO:0000256" key="5">
    <source>
        <dbReference type="SAM" id="Phobius"/>
    </source>
</evidence>
<evidence type="ECO:0000256" key="3">
    <source>
        <dbReference type="ARBA" id="ARBA00022989"/>
    </source>
</evidence>
<accession>A0A0N4U3N0</accession>
<dbReference type="PANTHER" id="PTHR23507:SF1">
    <property type="entry name" value="FI18259P1-RELATED"/>
    <property type="match status" value="1"/>
</dbReference>
<evidence type="ECO:0000256" key="4">
    <source>
        <dbReference type="ARBA" id="ARBA00023136"/>
    </source>
</evidence>
<gene>
    <name evidence="6" type="ORF">DME_LOCUS5700</name>
</gene>
<name>A0A0N4U3N0_DRAME</name>
<dbReference type="GO" id="GO:0016020">
    <property type="term" value="C:membrane"/>
    <property type="evidence" value="ECO:0007669"/>
    <property type="project" value="UniProtKB-SubCell"/>
</dbReference>
<dbReference type="Gene3D" id="1.20.1250.20">
    <property type="entry name" value="MFS general substrate transporter like domains"/>
    <property type="match status" value="1"/>
</dbReference>
<evidence type="ECO:0000313" key="8">
    <source>
        <dbReference type="Proteomes" id="UP000274756"/>
    </source>
</evidence>
<dbReference type="AlphaFoldDB" id="A0A0N4U3N0"/>
<dbReference type="PANTHER" id="PTHR23507">
    <property type="entry name" value="ZGC:174356"/>
    <property type="match status" value="1"/>
</dbReference>
<protein>
    <submittedName>
        <fullName evidence="9">MFS domain-containing protein</fullName>
    </submittedName>
</protein>
<feature type="transmembrane region" description="Helical" evidence="5">
    <location>
        <begin position="92"/>
        <end position="112"/>
    </location>
</feature>
<feature type="transmembrane region" description="Helical" evidence="5">
    <location>
        <begin position="7"/>
        <end position="26"/>
    </location>
</feature>
<evidence type="ECO:0000313" key="6">
    <source>
        <dbReference type="EMBL" id="VDN55727.1"/>
    </source>
</evidence>
<keyword evidence="8" id="KW-1185">Reference proteome</keyword>
<evidence type="ECO:0000256" key="1">
    <source>
        <dbReference type="ARBA" id="ARBA00004141"/>
    </source>
</evidence>
<dbReference type="Proteomes" id="UP000038040">
    <property type="component" value="Unplaced"/>
</dbReference>
<dbReference type="InterPro" id="IPR036259">
    <property type="entry name" value="MFS_trans_sf"/>
</dbReference>
<organism evidence="7 9">
    <name type="scientific">Dracunculus medinensis</name>
    <name type="common">Guinea worm</name>
    <dbReference type="NCBI Taxonomy" id="318479"/>
    <lineage>
        <taxon>Eukaryota</taxon>
        <taxon>Metazoa</taxon>
        <taxon>Ecdysozoa</taxon>
        <taxon>Nematoda</taxon>
        <taxon>Chromadorea</taxon>
        <taxon>Rhabditida</taxon>
        <taxon>Spirurina</taxon>
        <taxon>Dracunculoidea</taxon>
        <taxon>Dracunculidae</taxon>
        <taxon>Dracunculus</taxon>
    </lineage>
</organism>
<reference evidence="6 8" key="2">
    <citation type="submission" date="2018-11" db="EMBL/GenBank/DDBJ databases">
        <authorList>
            <consortium name="Pathogen Informatics"/>
        </authorList>
    </citation>
    <scope>NUCLEOTIDE SEQUENCE [LARGE SCALE GENOMIC DNA]</scope>
</reference>
<sequence>MKRIEPVLALYVFTSFLKFSVFNALLHEKSCIFIYKDAVLCSNTTVVHKDLPIQRSANHLFLFSSFCLFIPSIPVSIWLGSLCDLWSSKIPILIPLFGLFSADINYIVQCFWFDLNPLFLIISDIIFGLCGGFSSAIGMMLAYAMKQKDNSTKAGNQMAILEGSMGVGATFGFAFSGISRKYLGFTGIFTILFLLRAICLVYVSFLDEIRPENRAGSSSQGINDIMYSFFRFKLQWDDKQYGLYNGLVFGFSTLSVLFIYPAFRNRGFSDMALCFAALIIKIFNLLAVGFVFSTAFAFFLSIFATFNRFIPTALRATASQAVEVFEQGFFP</sequence>
<feature type="transmembrane region" description="Helical" evidence="5">
    <location>
        <begin position="182"/>
        <end position="205"/>
    </location>
</feature>
<feature type="transmembrane region" description="Helical" evidence="5">
    <location>
        <begin position="241"/>
        <end position="263"/>
    </location>
</feature>
<proteinExistence type="predicted"/>
<dbReference type="Pfam" id="PF07690">
    <property type="entry name" value="MFS_1"/>
    <property type="match status" value="1"/>
</dbReference>
<comment type="subcellular location">
    <subcellularLocation>
        <location evidence="1">Membrane</location>
        <topology evidence="1">Multi-pass membrane protein</topology>
    </subcellularLocation>
</comment>
<reference evidence="9" key="1">
    <citation type="submission" date="2016-04" db="UniProtKB">
        <authorList>
            <consortium name="WormBaseParasite"/>
        </authorList>
    </citation>
    <scope>IDENTIFICATION</scope>
</reference>
<dbReference type="WBParaSite" id="DME_0000134001-mRNA-1">
    <property type="protein sequence ID" value="DME_0000134001-mRNA-1"/>
    <property type="gene ID" value="DME_0000134001"/>
</dbReference>
<dbReference type="GO" id="GO:0022857">
    <property type="term" value="F:transmembrane transporter activity"/>
    <property type="evidence" value="ECO:0007669"/>
    <property type="project" value="InterPro"/>
</dbReference>
<dbReference type="EMBL" id="UYYG01001153">
    <property type="protein sequence ID" value="VDN55727.1"/>
    <property type="molecule type" value="Genomic_DNA"/>
</dbReference>
<feature type="transmembrane region" description="Helical" evidence="5">
    <location>
        <begin position="60"/>
        <end position="80"/>
    </location>
</feature>
<evidence type="ECO:0000313" key="9">
    <source>
        <dbReference type="WBParaSite" id="DME_0000134001-mRNA-1"/>
    </source>
</evidence>
<feature type="transmembrane region" description="Helical" evidence="5">
    <location>
        <begin position="157"/>
        <end position="176"/>
    </location>
</feature>
<dbReference type="SUPFAM" id="SSF103473">
    <property type="entry name" value="MFS general substrate transporter"/>
    <property type="match status" value="1"/>
</dbReference>
<feature type="transmembrane region" description="Helical" evidence="5">
    <location>
        <begin position="118"/>
        <end position="145"/>
    </location>
</feature>
<feature type="transmembrane region" description="Helical" evidence="5">
    <location>
        <begin position="275"/>
        <end position="306"/>
    </location>
</feature>
<dbReference type="OrthoDB" id="419734at2759"/>
<evidence type="ECO:0000256" key="2">
    <source>
        <dbReference type="ARBA" id="ARBA00022692"/>
    </source>
</evidence>